<feature type="domain" description="HTH psq-type" evidence="2">
    <location>
        <begin position="7"/>
        <end position="41"/>
    </location>
</feature>
<dbReference type="Pfam" id="PF03184">
    <property type="entry name" value="DDE_1"/>
    <property type="match status" value="1"/>
</dbReference>
<sequence>FSQSVVQAAVNEVACNKVSIRSAAKKYNLDRSTLQRYVKRSRGKATSVRKCSMVTRQENALKQYITTSSKLFYGLAKQRRKLAYEYAQFKENDIPSSWQNNKMAGEDWLKGFRRRQGSISLRSPESTSLARAMALNQHHVSEFFVKLKELYTRNNVPAQRVWNLDETGVNTVQNGGKVLCETGSKQVGQIKSERGVNVTMCCCINALGHCLPPAYIFYVKGAPSGSLGLANSSGWMKDTLFPTVLQHFISHMNHVSNPGILTMDNHSSSHLSIECIELARKSGLFILTFPPHCSHRLQPLDVCVFGPFKRFYGSFCD</sequence>
<dbReference type="InterPro" id="IPR009057">
    <property type="entry name" value="Homeodomain-like_sf"/>
</dbReference>
<dbReference type="SUPFAM" id="SSF46689">
    <property type="entry name" value="Homeodomain-like"/>
    <property type="match status" value="1"/>
</dbReference>
<dbReference type="Pfam" id="PF05225">
    <property type="entry name" value="HTH_psq"/>
    <property type="match status" value="1"/>
</dbReference>
<evidence type="ECO:0008006" key="5">
    <source>
        <dbReference type="Google" id="ProtNLM"/>
    </source>
</evidence>
<reference evidence="3" key="2">
    <citation type="submission" date="2025-08" db="UniProtKB">
        <authorList>
            <consortium name="Ensembl"/>
        </authorList>
    </citation>
    <scope>IDENTIFICATION</scope>
</reference>
<evidence type="ECO:0000313" key="4">
    <source>
        <dbReference type="Proteomes" id="UP000007875"/>
    </source>
</evidence>
<evidence type="ECO:0000313" key="3">
    <source>
        <dbReference type="Ensembl" id="ENSCSAVP00000005813.1"/>
    </source>
</evidence>
<reference evidence="3" key="3">
    <citation type="submission" date="2025-09" db="UniProtKB">
        <authorList>
            <consortium name="Ensembl"/>
        </authorList>
    </citation>
    <scope>IDENTIFICATION</scope>
</reference>
<dbReference type="InParanoid" id="H2YKG1"/>
<dbReference type="PANTHER" id="PTHR19303">
    <property type="entry name" value="TRANSPOSON"/>
    <property type="match status" value="1"/>
</dbReference>
<dbReference type="GO" id="GO:0005634">
    <property type="term" value="C:nucleus"/>
    <property type="evidence" value="ECO:0007669"/>
    <property type="project" value="TreeGrafter"/>
</dbReference>
<proteinExistence type="predicted"/>
<evidence type="ECO:0000259" key="2">
    <source>
        <dbReference type="Pfam" id="PF05225"/>
    </source>
</evidence>
<dbReference type="AlphaFoldDB" id="H2YKG1"/>
<protein>
    <recommendedName>
        <fullName evidence="5">DDE-1 domain-containing protein</fullName>
    </recommendedName>
</protein>
<dbReference type="GeneTree" id="ENSGT00940000166278"/>
<dbReference type="OMA" id="FACKEVI"/>
<dbReference type="InterPro" id="IPR050863">
    <property type="entry name" value="CenT-Element_Derived"/>
</dbReference>
<evidence type="ECO:0000259" key="1">
    <source>
        <dbReference type="Pfam" id="PF03184"/>
    </source>
</evidence>
<feature type="domain" description="DDE-1" evidence="1">
    <location>
        <begin position="198"/>
        <end position="313"/>
    </location>
</feature>
<dbReference type="InterPro" id="IPR004875">
    <property type="entry name" value="DDE_SF_endonuclease_dom"/>
</dbReference>
<dbReference type="HOGENOM" id="CLU_013929_10_1_1"/>
<dbReference type="GO" id="GO:0003677">
    <property type="term" value="F:DNA binding"/>
    <property type="evidence" value="ECO:0007669"/>
    <property type="project" value="InterPro"/>
</dbReference>
<dbReference type="Ensembl" id="ENSCSAVT00000005888.1">
    <property type="protein sequence ID" value="ENSCSAVP00000005813.1"/>
    <property type="gene ID" value="ENSCSAVG00000003464.1"/>
</dbReference>
<name>H2YKG1_CIOSA</name>
<dbReference type="eggNOG" id="KOG3105">
    <property type="taxonomic scope" value="Eukaryota"/>
</dbReference>
<organism evidence="3 4">
    <name type="scientific">Ciona savignyi</name>
    <name type="common">Pacific transparent sea squirt</name>
    <dbReference type="NCBI Taxonomy" id="51511"/>
    <lineage>
        <taxon>Eukaryota</taxon>
        <taxon>Metazoa</taxon>
        <taxon>Chordata</taxon>
        <taxon>Tunicata</taxon>
        <taxon>Ascidiacea</taxon>
        <taxon>Phlebobranchia</taxon>
        <taxon>Cionidae</taxon>
        <taxon>Ciona</taxon>
    </lineage>
</organism>
<accession>H2YKG1</accession>
<dbReference type="Gene3D" id="1.10.10.60">
    <property type="entry name" value="Homeodomain-like"/>
    <property type="match status" value="1"/>
</dbReference>
<dbReference type="InterPro" id="IPR007889">
    <property type="entry name" value="HTH_Psq"/>
</dbReference>
<dbReference type="Proteomes" id="UP000007875">
    <property type="component" value="Unassembled WGS sequence"/>
</dbReference>
<keyword evidence="4" id="KW-1185">Reference proteome</keyword>
<reference evidence="4" key="1">
    <citation type="submission" date="2003-08" db="EMBL/GenBank/DDBJ databases">
        <authorList>
            <person name="Birren B."/>
            <person name="Nusbaum C."/>
            <person name="Abebe A."/>
            <person name="Abouelleil A."/>
            <person name="Adekoya E."/>
            <person name="Ait-zahra M."/>
            <person name="Allen N."/>
            <person name="Allen T."/>
            <person name="An P."/>
            <person name="Anderson M."/>
            <person name="Anderson S."/>
            <person name="Arachchi H."/>
            <person name="Armbruster J."/>
            <person name="Bachantsang P."/>
            <person name="Baldwin J."/>
            <person name="Barry A."/>
            <person name="Bayul T."/>
            <person name="Blitshsteyn B."/>
            <person name="Bloom T."/>
            <person name="Blye J."/>
            <person name="Boguslavskiy L."/>
            <person name="Borowsky M."/>
            <person name="Boukhgalter B."/>
            <person name="Brunache A."/>
            <person name="Butler J."/>
            <person name="Calixte N."/>
            <person name="Calvo S."/>
            <person name="Camarata J."/>
            <person name="Campo K."/>
            <person name="Chang J."/>
            <person name="Cheshatsang Y."/>
            <person name="Citroen M."/>
            <person name="Collymore A."/>
            <person name="Considine T."/>
            <person name="Cook A."/>
            <person name="Cooke P."/>
            <person name="Corum B."/>
            <person name="Cuomo C."/>
            <person name="David R."/>
            <person name="Dawoe T."/>
            <person name="Degray S."/>
            <person name="Dodge S."/>
            <person name="Dooley K."/>
            <person name="Dorje P."/>
            <person name="Dorjee K."/>
            <person name="Dorris L."/>
            <person name="Duffey N."/>
            <person name="Dupes A."/>
            <person name="Elkins T."/>
            <person name="Engels R."/>
            <person name="Erickson J."/>
            <person name="Farina A."/>
            <person name="Faro S."/>
            <person name="Ferreira P."/>
            <person name="Fischer H."/>
            <person name="Fitzgerald M."/>
            <person name="Foley K."/>
            <person name="Gage D."/>
            <person name="Galagan J."/>
            <person name="Gearin G."/>
            <person name="Gnerre S."/>
            <person name="Gnirke A."/>
            <person name="Goyette A."/>
            <person name="Graham J."/>
            <person name="Grandbois E."/>
            <person name="Gyaltsen K."/>
            <person name="Hafez N."/>
            <person name="Hagopian D."/>
            <person name="Hagos B."/>
            <person name="Hall J."/>
            <person name="Hatcher B."/>
            <person name="Heller A."/>
            <person name="Higgins H."/>
            <person name="Honan T."/>
            <person name="Horn A."/>
            <person name="Houde N."/>
            <person name="Hughes L."/>
            <person name="Hulme W."/>
            <person name="Husby E."/>
            <person name="Iliev I."/>
            <person name="Jaffe D."/>
            <person name="Jones C."/>
            <person name="Kamal M."/>
            <person name="Kamat A."/>
            <person name="Kamvysselis M."/>
            <person name="Karlsson E."/>
            <person name="Kells C."/>
            <person name="Kieu A."/>
            <person name="Kisner P."/>
            <person name="Kodira C."/>
            <person name="Kulbokas E."/>
            <person name="Labutti K."/>
            <person name="Lama D."/>
            <person name="Landers T."/>
            <person name="Leger J."/>
            <person name="Levine S."/>
            <person name="Lewis D."/>
            <person name="Lewis T."/>
            <person name="Lindblad-toh K."/>
            <person name="Liu X."/>
            <person name="Lokyitsang T."/>
            <person name="Lokyitsang Y."/>
            <person name="Lucien O."/>
            <person name="Lui A."/>
            <person name="Ma L.J."/>
            <person name="Mabbitt R."/>
            <person name="Macdonald J."/>
            <person name="Maclean C."/>
            <person name="Major J."/>
            <person name="Manning J."/>
            <person name="Marabella R."/>
            <person name="Maru K."/>
            <person name="Matthews C."/>
            <person name="Mauceli E."/>
            <person name="Mccarthy M."/>
            <person name="Mcdonough S."/>
            <person name="Mcghee T."/>
            <person name="Meldrim J."/>
            <person name="Meneus L."/>
            <person name="Mesirov J."/>
            <person name="Mihalev A."/>
            <person name="Mihova T."/>
            <person name="Mikkelsen T."/>
            <person name="Mlenga V."/>
            <person name="Moru K."/>
            <person name="Mozes J."/>
            <person name="Mulrain L."/>
            <person name="Munson G."/>
            <person name="Naylor J."/>
            <person name="Newes C."/>
            <person name="Nguyen C."/>
            <person name="Nguyen N."/>
            <person name="Nguyen T."/>
            <person name="Nicol R."/>
            <person name="Nielsen C."/>
            <person name="Nizzari M."/>
            <person name="Norbu C."/>
            <person name="Norbu N."/>
            <person name="O'donnell P."/>
            <person name="Okoawo O."/>
            <person name="O'leary S."/>
            <person name="Omotosho B."/>
            <person name="O'neill K."/>
            <person name="Osman S."/>
            <person name="Parker S."/>
            <person name="Perrin D."/>
            <person name="Phunkhang P."/>
            <person name="Piqani B."/>
            <person name="Purcell S."/>
            <person name="Rachupka T."/>
            <person name="Ramasamy U."/>
            <person name="Rameau R."/>
            <person name="Ray V."/>
            <person name="Raymond C."/>
            <person name="Retta R."/>
            <person name="Richardson S."/>
            <person name="Rise C."/>
            <person name="Rodriguez J."/>
            <person name="Rogers J."/>
            <person name="Rogov P."/>
            <person name="Rutman M."/>
            <person name="Schupbach R."/>
            <person name="Seaman C."/>
            <person name="Settipalli S."/>
            <person name="Sharpe T."/>
            <person name="Sheridan J."/>
            <person name="Sherpa N."/>
            <person name="Shi J."/>
            <person name="Smirnov S."/>
            <person name="Smith C."/>
            <person name="Sougnez C."/>
            <person name="Spencer B."/>
            <person name="Stalker J."/>
            <person name="Stange-thomann N."/>
            <person name="Stavropoulos S."/>
            <person name="Stetson K."/>
            <person name="Stone C."/>
            <person name="Stone S."/>
            <person name="Stubbs M."/>
            <person name="Talamas J."/>
            <person name="Tchuinga P."/>
            <person name="Tenzing P."/>
            <person name="Tesfaye S."/>
            <person name="Theodore J."/>
            <person name="Thoulutsang Y."/>
            <person name="Topham K."/>
            <person name="Towey S."/>
            <person name="Tsamla T."/>
            <person name="Tsomo N."/>
            <person name="Vallee D."/>
            <person name="Vassiliev H."/>
            <person name="Venkataraman V."/>
            <person name="Vinson J."/>
            <person name="Vo A."/>
            <person name="Wade C."/>
            <person name="Wang S."/>
            <person name="Wangchuk T."/>
            <person name="Wangdi T."/>
            <person name="Whittaker C."/>
            <person name="Wilkinson J."/>
            <person name="Wu Y."/>
            <person name="Wyman D."/>
            <person name="Yadav S."/>
            <person name="Yang S."/>
            <person name="Yang X."/>
            <person name="Yeager S."/>
            <person name="Yee E."/>
            <person name="Young G."/>
            <person name="Zainoun J."/>
            <person name="Zembeck L."/>
            <person name="Zimmer A."/>
            <person name="Zody M."/>
            <person name="Lander E."/>
        </authorList>
    </citation>
    <scope>NUCLEOTIDE SEQUENCE [LARGE SCALE GENOMIC DNA]</scope>
</reference>
<dbReference type="PANTHER" id="PTHR19303:SF71">
    <property type="entry name" value="ZINC FINGER PHD-TYPE DOMAIN-CONTAINING PROTEIN"/>
    <property type="match status" value="1"/>
</dbReference>